<dbReference type="PROSITE" id="PS51808">
    <property type="entry name" value="CHCH"/>
    <property type="match status" value="1"/>
</dbReference>
<comment type="caution">
    <text evidence="6">The sequence shown here is derived from an EMBL/GenBank/DDBJ whole genome shotgun (WGS) entry which is preliminary data.</text>
</comment>
<dbReference type="InterPro" id="IPR051040">
    <property type="entry name" value="COX23"/>
</dbReference>
<gene>
    <name evidence="6" type="ORF">BC936DRAFT_147708</name>
</gene>
<evidence type="ECO:0000256" key="5">
    <source>
        <dbReference type="SAM" id="MobiDB-lite"/>
    </source>
</evidence>
<proteinExistence type="predicted"/>
<sequence length="86" mass="10200">MPLTRPPPKPEFPDPSTPADFNEKFKTKQASRYMNPCEVEEKASMKCLDKNNYDKTKCEYFFLQYRECKKKWVSTLIYSGRCFGKL</sequence>
<reference evidence="6 7" key="1">
    <citation type="journal article" date="2018" name="New Phytol.">
        <title>Phylogenomics of Endogonaceae and evolution of mycorrhizas within Mucoromycota.</title>
        <authorList>
            <person name="Chang Y."/>
            <person name="Desiro A."/>
            <person name="Na H."/>
            <person name="Sandor L."/>
            <person name="Lipzen A."/>
            <person name="Clum A."/>
            <person name="Barry K."/>
            <person name="Grigoriev I.V."/>
            <person name="Martin F.M."/>
            <person name="Stajich J.E."/>
            <person name="Smith M.E."/>
            <person name="Bonito G."/>
            <person name="Spatafora J.W."/>
        </authorList>
    </citation>
    <scope>NUCLEOTIDE SEQUENCE [LARGE SCALE GENOMIC DNA]</scope>
    <source>
        <strain evidence="6 7">GMNB39</strain>
    </source>
</reference>
<evidence type="ECO:0000256" key="1">
    <source>
        <dbReference type="ARBA" id="ARBA00003875"/>
    </source>
</evidence>
<name>A0A433D4M7_9FUNG</name>
<evidence type="ECO:0000256" key="4">
    <source>
        <dbReference type="ARBA" id="ARBA00023157"/>
    </source>
</evidence>
<keyword evidence="4" id="KW-1015">Disulfide bond</keyword>
<dbReference type="AlphaFoldDB" id="A0A433D4M7"/>
<dbReference type="PANTHER" id="PTHR46811">
    <property type="entry name" value="COILED-COIL-HELIX-COILED-COIL-HELIX DOMAIN-CONTAINING PROTEIN 7"/>
    <property type="match status" value="1"/>
</dbReference>
<dbReference type="GO" id="GO:0033108">
    <property type="term" value="P:mitochondrial respiratory chain complex assembly"/>
    <property type="evidence" value="ECO:0007669"/>
    <property type="project" value="TreeGrafter"/>
</dbReference>
<dbReference type="SUPFAM" id="SSF47072">
    <property type="entry name" value="Cysteine alpha-hairpin motif"/>
    <property type="match status" value="1"/>
</dbReference>
<protein>
    <recommendedName>
        <fullName evidence="8">CHCH domain-containing protein</fullName>
    </recommendedName>
</protein>
<comment type="subcellular location">
    <subcellularLocation>
        <location evidence="2">Mitochondrion intermembrane space</location>
    </subcellularLocation>
</comment>
<dbReference type="InterPro" id="IPR009069">
    <property type="entry name" value="Cys_alpha_HP_mot_SF"/>
</dbReference>
<organism evidence="6 7">
    <name type="scientific">Jimgerdemannia flammicorona</name>
    <dbReference type="NCBI Taxonomy" id="994334"/>
    <lineage>
        <taxon>Eukaryota</taxon>
        <taxon>Fungi</taxon>
        <taxon>Fungi incertae sedis</taxon>
        <taxon>Mucoromycota</taxon>
        <taxon>Mucoromycotina</taxon>
        <taxon>Endogonomycetes</taxon>
        <taxon>Endogonales</taxon>
        <taxon>Endogonaceae</taxon>
        <taxon>Jimgerdemannia</taxon>
    </lineage>
</organism>
<feature type="compositionally biased region" description="Pro residues" evidence="5">
    <location>
        <begin position="1"/>
        <end position="16"/>
    </location>
</feature>
<evidence type="ECO:0000256" key="3">
    <source>
        <dbReference type="ARBA" id="ARBA00023128"/>
    </source>
</evidence>
<dbReference type="GO" id="GO:0005758">
    <property type="term" value="C:mitochondrial intermembrane space"/>
    <property type="evidence" value="ECO:0007669"/>
    <property type="project" value="UniProtKB-SubCell"/>
</dbReference>
<dbReference type="Proteomes" id="UP000268093">
    <property type="component" value="Unassembled WGS sequence"/>
</dbReference>
<dbReference type="OrthoDB" id="9971592at2759"/>
<evidence type="ECO:0000313" key="7">
    <source>
        <dbReference type="Proteomes" id="UP000268093"/>
    </source>
</evidence>
<accession>A0A433D4M7</accession>
<keyword evidence="7" id="KW-1185">Reference proteome</keyword>
<keyword evidence="3" id="KW-0496">Mitochondrion</keyword>
<evidence type="ECO:0008006" key="8">
    <source>
        <dbReference type="Google" id="ProtNLM"/>
    </source>
</evidence>
<feature type="region of interest" description="Disordered" evidence="5">
    <location>
        <begin position="1"/>
        <end position="21"/>
    </location>
</feature>
<evidence type="ECO:0000256" key="2">
    <source>
        <dbReference type="ARBA" id="ARBA00004569"/>
    </source>
</evidence>
<evidence type="ECO:0000313" key="6">
    <source>
        <dbReference type="EMBL" id="RUP45810.1"/>
    </source>
</evidence>
<dbReference type="EMBL" id="RBNI01006741">
    <property type="protein sequence ID" value="RUP45810.1"/>
    <property type="molecule type" value="Genomic_DNA"/>
</dbReference>
<dbReference type="PANTHER" id="PTHR46811:SF1">
    <property type="entry name" value="COILED-COIL-HELIX-COILED-COIL-HELIX DOMAIN-CONTAINING PROTEIN 7"/>
    <property type="match status" value="1"/>
</dbReference>
<dbReference type="Gene3D" id="1.10.287.1130">
    <property type="entry name" value="CytochromE C oxidase copper chaperone"/>
    <property type="match status" value="1"/>
</dbReference>
<comment type="function">
    <text evidence="1">Required for the assembly of cytochrome c oxidase.</text>
</comment>